<name>A0A0G2FPS5_PHACM</name>
<comment type="caution">
    <text evidence="3">The sequence shown here is derived from an EMBL/GenBank/DDBJ whole genome shotgun (WGS) entry which is preliminary data.</text>
</comment>
<dbReference type="AlphaFoldDB" id="A0A0G2FPS5"/>
<dbReference type="EMBL" id="LCWF01000247">
    <property type="protein sequence ID" value="KKY13933.1"/>
    <property type="molecule type" value="Genomic_DNA"/>
</dbReference>
<reference evidence="3 4" key="2">
    <citation type="submission" date="2015-05" db="EMBL/GenBank/DDBJ databases">
        <authorList>
            <person name="Morales-Cruz A."/>
            <person name="Amrine K.C."/>
            <person name="Cantu D."/>
        </authorList>
    </citation>
    <scope>NUCLEOTIDE SEQUENCE [LARGE SCALE GENOMIC DNA]</scope>
    <source>
        <strain evidence="3">UCRPC4</strain>
    </source>
</reference>
<protein>
    <submittedName>
        <fullName evidence="3">Putative a-agglutinin-like core protein aga1</fullName>
    </submittedName>
</protein>
<sequence length="258" mass="26607">MSDLKRLSFLLFLFFCLTFTAVASAVDSSSPGADDAKFQELLAQVEETELHAVLHSWSNKFKDGVFSKDRTAIEHVHSENAQVATKLVKLAKKAVSNTTASATPESATKTDDTTKTPVKSETTTTTNSDISTKLVAASTPSNVAAVSTESDGGVVVSVTTGSGSKTTLSSSTAVVSYAKSTHTYLQTTTLPDGQASVITSVTVVTGESTLATAVAGETAAASGSNTPTLQTSASMKTSENLQTALAMLCAFAVALFSV</sequence>
<organism evidence="3 4">
    <name type="scientific">Phaeomoniella chlamydospora</name>
    <name type="common">Phaeoacremonium chlamydosporum</name>
    <dbReference type="NCBI Taxonomy" id="158046"/>
    <lineage>
        <taxon>Eukaryota</taxon>
        <taxon>Fungi</taxon>
        <taxon>Dikarya</taxon>
        <taxon>Ascomycota</taxon>
        <taxon>Pezizomycotina</taxon>
        <taxon>Eurotiomycetes</taxon>
        <taxon>Chaetothyriomycetidae</taxon>
        <taxon>Phaeomoniellales</taxon>
        <taxon>Phaeomoniellaceae</taxon>
        <taxon>Phaeomoniella</taxon>
    </lineage>
</organism>
<evidence type="ECO:0000313" key="4">
    <source>
        <dbReference type="Proteomes" id="UP000053317"/>
    </source>
</evidence>
<feature type="compositionally biased region" description="Low complexity" evidence="1">
    <location>
        <begin position="115"/>
        <end position="128"/>
    </location>
</feature>
<keyword evidence="2" id="KW-0732">Signal</keyword>
<feature type="region of interest" description="Disordered" evidence="1">
    <location>
        <begin position="99"/>
        <end position="128"/>
    </location>
</feature>
<feature type="signal peptide" evidence="2">
    <location>
        <begin position="1"/>
        <end position="25"/>
    </location>
</feature>
<dbReference type="OrthoDB" id="5427732at2759"/>
<accession>A0A0G2FPS5</accession>
<dbReference type="Proteomes" id="UP000053317">
    <property type="component" value="Unassembled WGS sequence"/>
</dbReference>
<evidence type="ECO:0000256" key="2">
    <source>
        <dbReference type="SAM" id="SignalP"/>
    </source>
</evidence>
<feature type="chain" id="PRO_5002544392" evidence="2">
    <location>
        <begin position="26"/>
        <end position="258"/>
    </location>
</feature>
<evidence type="ECO:0000313" key="3">
    <source>
        <dbReference type="EMBL" id="KKY13933.1"/>
    </source>
</evidence>
<reference evidence="3 4" key="1">
    <citation type="submission" date="2015-05" db="EMBL/GenBank/DDBJ databases">
        <title>Distinctive expansion of gene families associated with plant cell wall degradation and secondary metabolism in the genomes of grapevine trunk pathogens.</title>
        <authorList>
            <person name="Lawrence D.P."/>
            <person name="Travadon R."/>
            <person name="Rolshausen P.E."/>
            <person name="Baumgartner K."/>
        </authorList>
    </citation>
    <scope>NUCLEOTIDE SEQUENCE [LARGE SCALE GENOMIC DNA]</scope>
    <source>
        <strain evidence="3">UCRPC4</strain>
    </source>
</reference>
<keyword evidence="4" id="KW-1185">Reference proteome</keyword>
<proteinExistence type="predicted"/>
<evidence type="ECO:0000256" key="1">
    <source>
        <dbReference type="SAM" id="MobiDB-lite"/>
    </source>
</evidence>
<gene>
    <name evidence="3" type="ORF">UCRPC4_g06892</name>
</gene>